<evidence type="ECO:0000313" key="2">
    <source>
        <dbReference type="Proteomes" id="UP001153678"/>
    </source>
</evidence>
<proteinExistence type="predicted"/>
<name>A0A9W4TBJ0_9GLOM</name>
<feature type="non-terminal residue" evidence="1">
    <location>
        <position position="1"/>
    </location>
</feature>
<gene>
    <name evidence="1" type="ORF">FWILDA_LOCUS18812</name>
</gene>
<protein>
    <submittedName>
        <fullName evidence="1">9658_t:CDS:1</fullName>
    </submittedName>
</protein>
<comment type="caution">
    <text evidence="1">The sequence shown here is derived from an EMBL/GenBank/DDBJ whole genome shotgun (WGS) entry which is preliminary data.</text>
</comment>
<sequence length="70" mass="7863">ALLAECPNLKRLTIRDSRKISPKAFLKIPGLAPSLGMIEIGGCLRIRKDIISDFQNLYPKIKLIIESDKE</sequence>
<reference evidence="1" key="1">
    <citation type="submission" date="2022-08" db="EMBL/GenBank/DDBJ databases">
        <authorList>
            <person name="Kallberg Y."/>
            <person name="Tangrot J."/>
            <person name="Rosling A."/>
        </authorList>
    </citation>
    <scope>NUCLEOTIDE SEQUENCE</scope>
    <source>
        <strain evidence="1">Wild A</strain>
    </source>
</reference>
<keyword evidence="2" id="KW-1185">Reference proteome</keyword>
<accession>A0A9W4TBJ0</accession>
<dbReference type="OrthoDB" id="2359100at2759"/>
<organism evidence="1 2">
    <name type="scientific">Funneliformis geosporum</name>
    <dbReference type="NCBI Taxonomy" id="1117311"/>
    <lineage>
        <taxon>Eukaryota</taxon>
        <taxon>Fungi</taxon>
        <taxon>Fungi incertae sedis</taxon>
        <taxon>Mucoromycota</taxon>
        <taxon>Glomeromycotina</taxon>
        <taxon>Glomeromycetes</taxon>
        <taxon>Glomerales</taxon>
        <taxon>Glomeraceae</taxon>
        <taxon>Funneliformis</taxon>
    </lineage>
</organism>
<dbReference type="AlphaFoldDB" id="A0A9W4TBJ0"/>
<evidence type="ECO:0000313" key="1">
    <source>
        <dbReference type="EMBL" id="CAI2198916.1"/>
    </source>
</evidence>
<dbReference type="EMBL" id="CAMKVN010019831">
    <property type="protein sequence ID" value="CAI2198916.1"/>
    <property type="molecule type" value="Genomic_DNA"/>
</dbReference>
<dbReference type="Proteomes" id="UP001153678">
    <property type="component" value="Unassembled WGS sequence"/>
</dbReference>